<evidence type="ECO:0000256" key="3">
    <source>
        <dbReference type="ARBA" id="ARBA00023163"/>
    </source>
</evidence>
<dbReference type="EMBL" id="JADKYB010000008">
    <property type="protein sequence ID" value="MBM9506193.1"/>
    <property type="molecule type" value="Genomic_DNA"/>
</dbReference>
<dbReference type="InterPro" id="IPR049445">
    <property type="entry name" value="TetR_SbtR-like_C"/>
</dbReference>
<dbReference type="Proteomes" id="UP000749040">
    <property type="component" value="Unassembled WGS sequence"/>
</dbReference>
<protein>
    <submittedName>
        <fullName evidence="6">TetR/AcrR family transcriptional regulator</fullName>
    </submittedName>
</protein>
<dbReference type="Pfam" id="PF21597">
    <property type="entry name" value="TetR_C_43"/>
    <property type="match status" value="1"/>
</dbReference>
<dbReference type="PANTHER" id="PTHR30055">
    <property type="entry name" value="HTH-TYPE TRANSCRIPTIONAL REGULATOR RUTR"/>
    <property type="match status" value="1"/>
</dbReference>
<feature type="domain" description="HTH tetR-type" evidence="5">
    <location>
        <begin position="1"/>
        <end position="50"/>
    </location>
</feature>
<keyword evidence="3" id="KW-0804">Transcription</keyword>
<feature type="DNA-binding region" description="H-T-H motif" evidence="4">
    <location>
        <begin position="13"/>
        <end position="32"/>
    </location>
</feature>
<dbReference type="SUPFAM" id="SSF48498">
    <property type="entry name" value="Tetracyclin repressor-like, C-terminal domain"/>
    <property type="match status" value="1"/>
</dbReference>
<organism evidence="6 7">
    <name type="scientific">Actinacidiphila acididurans</name>
    <dbReference type="NCBI Taxonomy" id="2784346"/>
    <lineage>
        <taxon>Bacteria</taxon>
        <taxon>Bacillati</taxon>
        <taxon>Actinomycetota</taxon>
        <taxon>Actinomycetes</taxon>
        <taxon>Kitasatosporales</taxon>
        <taxon>Streptomycetaceae</taxon>
        <taxon>Actinacidiphila</taxon>
    </lineage>
</organism>
<keyword evidence="1" id="KW-0805">Transcription regulation</keyword>
<evidence type="ECO:0000313" key="7">
    <source>
        <dbReference type="Proteomes" id="UP000749040"/>
    </source>
</evidence>
<dbReference type="PANTHER" id="PTHR30055:SF234">
    <property type="entry name" value="HTH-TYPE TRANSCRIPTIONAL REGULATOR BETI"/>
    <property type="match status" value="1"/>
</dbReference>
<dbReference type="InterPro" id="IPR050109">
    <property type="entry name" value="HTH-type_TetR-like_transc_reg"/>
</dbReference>
<reference evidence="6 7" key="1">
    <citation type="submission" date="2021-01" db="EMBL/GenBank/DDBJ databases">
        <title>Streptomyces acididurans sp. nov., isolated from a peat swamp forest soil.</title>
        <authorList>
            <person name="Chantavorakit T."/>
            <person name="Duangmal K."/>
        </authorList>
    </citation>
    <scope>NUCLEOTIDE SEQUENCE [LARGE SCALE GENOMIC DNA]</scope>
    <source>
        <strain evidence="6 7">KK5PA1</strain>
    </source>
</reference>
<proteinExistence type="predicted"/>
<gene>
    <name evidence="6" type="ORF">ITX44_16870</name>
</gene>
<evidence type="ECO:0000256" key="4">
    <source>
        <dbReference type="PROSITE-ProRule" id="PRU00335"/>
    </source>
</evidence>
<evidence type="ECO:0000313" key="6">
    <source>
        <dbReference type="EMBL" id="MBM9506193.1"/>
    </source>
</evidence>
<dbReference type="PROSITE" id="PS50977">
    <property type="entry name" value="HTH_TETR_2"/>
    <property type="match status" value="1"/>
</dbReference>
<dbReference type="InterPro" id="IPR036271">
    <property type="entry name" value="Tet_transcr_reg_TetR-rel_C_sf"/>
</dbReference>
<keyword evidence="2 4" id="KW-0238">DNA-binding</keyword>
<sequence>MARAALGGDGETTMQSIAKAAGVGQGTIYRHFPTREALLLEVYQADFDALVTAAYTLLEDSTPRAALRTWFDELAVFGRKKHALSQVLDAATRAELHNAQYDRIIEAIDAILRAGVEAGELRPDLGPEEVLPLVSFLWQLDTRSDPRIPHLLDLVLDAASART</sequence>
<dbReference type="Gene3D" id="1.10.357.10">
    <property type="entry name" value="Tetracycline Repressor, domain 2"/>
    <property type="match status" value="1"/>
</dbReference>
<comment type="caution">
    <text evidence="6">The sequence shown here is derived from an EMBL/GenBank/DDBJ whole genome shotgun (WGS) entry which is preliminary data.</text>
</comment>
<dbReference type="RefSeq" id="WP_205358054.1">
    <property type="nucleotide sequence ID" value="NZ_JADKYB010000008.1"/>
</dbReference>
<keyword evidence="7" id="KW-1185">Reference proteome</keyword>
<dbReference type="Pfam" id="PF00440">
    <property type="entry name" value="TetR_N"/>
    <property type="match status" value="1"/>
</dbReference>
<dbReference type="InterPro" id="IPR009057">
    <property type="entry name" value="Homeodomain-like_sf"/>
</dbReference>
<evidence type="ECO:0000259" key="5">
    <source>
        <dbReference type="PROSITE" id="PS50977"/>
    </source>
</evidence>
<name>A0ABS2TS76_9ACTN</name>
<dbReference type="InterPro" id="IPR001647">
    <property type="entry name" value="HTH_TetR"/>
</dbReference>
<evidence type="ECO:0000256" key="2">
    <source>
        <dbReference type="ARBA" id="ARBA00023125"/>
    </source>
</evidence>
<dbReference type="SUPFAM" id="SSF46689">
    <property type="entry name" value="Homeodomain-like"/>
    <property type="match status" value="1"/>
</dbReference>
<accession>A0ABS2TS76</accession>
<evidence type="ECO:0000256" key="1">
    <source>
        <dbReference type="ARBA" id="ARBA00023015"/>
    </source>
</evidence>